<dbReference type="Proteomes" id="UP000308133">
    <property type="component" value="Unassembled WGS sequence"/>
</dbReference>
<comment type="caution">
    <text evidence="1">The sequence shown here is derived from an EMBL/GenBank/DDBJ whole genome shotgun (WGS) entry which is preliminary data.</text>
</comment>
<reference evidence="1 2" key="1">
    <citation type="submission" date="2018-02" db="EMBL/GenBank/DDBJ databases">
        <title>Draft genome sequences of Elsinoe sp., causing black scab on jojoba.</title>
        <authorList>
            <person name="Stodart B."/>
            <person name="Jeffress S."/>
            <person name="Ash G."/>
            <person name="Arun Chinnappa K."/>
        </authorList>
    </citation>
    <scope>NUCLEOTIDE SEQUENCE [LARGE SCALE GENOMIC DNA]</scope>
    <source>
        <strain evidence="1 2">Hillstone_2</strain>
    </source>
</reference>
<sequence>MALYGAQPASLEAAITLIKAAQHAIVPLQLEELESLLQDCILILQSADLGLHDESTDVPSSQLLQSLLAFSNHAHGLEDGDQAWTTHSTVRPRAMSWSSGSFSQETSHPGRMTLLLQSTILSKLRQELDIVRRGMRNQVPPITPYNASSIERELLMAGVKTLIAIVDRHTDFLVRPVERRASDTTVFATNRRPAQETYIKALHTLSERTQTQTRVTSTVAATVDSDSPRLDLEFEHPDSEPNMDGLPMSDRQRTIQEWLLEFGVDIRWIGGAFPPSNSPRPGPT</sequence>
<evidence type="ECO:0000313" key="1">
    <source>
        <dbReference type="EMBL" id="TKX19233.1"/>
    </source>
</evidence>
<proteinExistence type="predicted"/>
<protein>
    <submittedName>
        <fullName evidence="1">Uncharacterized protein</fullName>
    </submittedName>
</protein>
<evidence type="ECO:0000313" key="2">
    <source>
        <dbReference type="Proteomes" id="UP000308133"/>
    </source>
</evidence>
<accession>A0A4U7AMD5</accession>
<organism evidence="1 2">
    <name type="scientific">Elsinoe australis</name>
    <dbReference type="NCBI Taxonomy" id="40998"/>
    <lineage>
        <taxon>Eukaryota</taxon>
        <taxon>Fungi</taxon>
        <taxon>Dikarya</taxon>
        <taxon>Ascomycota</taxon>
        <taxon>Pezizomycotina</taxon>
        <taxon>Dothideomycetes</taxon>
        <taxon>Dothideomycetidae</taxon>
        <taxon>Myriangiales</taxon>
        <taxon>Elsinoaceae</taxon>
        <taxon>Elsinoe</taxon>
    </lineage>
</organism>
<gene>
    <name evidence="1" type="ORF">C1H76_8611</name>
</gene>
<dbReference type="EMBL" id="PTQR01000117">
    <property type="protein sequence ID" value="TKX19233.1"/>
    <property type="molecule type" value="Genomic_DNA"/>
</dbReference>
<name>A0A4U7AMD5_9PEZI</name>
<dbReference type="AlphaFoldDB" id="A0A4U7AMD5"/>